<evidence type="ECO:0000313" key="2">
    <source>
        <dbReference type="Proteomes" id="UP000199529"/>
    </source>
</evidence>
<keyword evidence="2" id="KW-1185">Reference proteome</keyword>
<accession>A0A1H3G184</accession>
<reference evidence="2" key="1">
    <citation type="submission" date="2016-10" db="EMBL/GenBank/DDBJ databases">
        <authorList>
            <person name="Varghese N."/>
            <person name="Submissions S."/>
        </authorList>
    </citation>
    <scope>NUCLEOTIDE SEQUENCE [LARGE SCALE GENOMIC DNA]</scope>
    <source>
        <strain evidence="2">CGMCC 4.3530</strain>
    </source>
</reference>
<name>A0A1H3G184_9PSEU</name>
<organism evidence="1 2">
    <name type="scientific">Saccharopolyspora shandongensis</name>
    <dbReference type="NCBI Taxonomy" id="418495"/>
    <lineage>
        <taxon>Bacteria</taxon>
        <taxon>Bacillati</taxon>
        <taxon>Actinomycetota</taxon>
        <taxon>Actinomycetes</taxon>
        <taxon>Pseudonocardiales</taxon>
        <taxon>Pseudonocardiaceae</taxon>
        <taxon>Saccharopolyspora</taxon>
    </lineage>
</organism>
<dbReference type="AlphaFoldDB" id="A0A1H3G184"/>
<gene>
    <name evidence="1" type="ORF">SAMN05216215_10185</name>
</gene>
<proteinExistence type="predicted"/>
<protein>
    <submittedName>
        <fullName evidence="1">Uncharacterized protein</fullName>
    </submittedName>
</protein>
<sequence length="511" mass="56145">MERFVAVVPNTIHVHEKAAGESIRVALATVRSLRLHSVDHPQLTALESVLNDFRRMVPVAGEVDWFYELTQLIATIRKGRDTEARAKAEALLAAMNPAQPEYPQVLRMMAELCVSVRDWRGAREILMRFMEAAQSGLLRRFDIAMLVRNLGFGCMAAMADQETPAFECFDAVIRIAEIADRDRVVIQAGDRDVISVLRALHAYLNTDKAACATWLNHAHPNEVDAVEHTGLINFVHRLLRNWCAKKATRSQSSTLIPPADVVDDTFGASPVPVPDTVFAIDEKSVHDNLLKFGAESAPGRAIASVQVTRAAGRPPRDPMEIAVETCLAMQILGLPTQMAMIGLQFLRDSAGIKIDDPERLILDNPTNAHAWRLPHHVAWVTSSGHLVDPVFPQLYAVRAVATVQSSLRHPVVAPFSTTSHFPVVRGHGLVAGYVHLGTYDVHDIAEALPPDRRAACETNALFVAFQAMFTLAATGDRFISMIEAAHPELDGLIIRPRQLIDLGEALSPDNG</sequence>
<dbReference type="EMBL" id="FNOK01000018">
    <property type="protein sequence ID" value="SDX97092.1"/>
    <property type="molecule type" value="Genomic_DNA"/>
</dbReference>
<evidence type="ECO:0000313" key="1">
    <source>
        <dbReference type="EMBL" id="SDX97092.1"/>
    </source>
</evidence>
<dbReference type="Proteomes" id="UP000199529">
    <property type="component" value="Unassembled WGS sequence"/>
</dbReference>